<proteinExistence type="predicted"/>
<sequence length="91" mass="10117">MRIDTSFAEADINNCARGKGALYGRCLSNRGFNGEVQQIRLNPTNQQNVKRPITSGSIVANKDRDAAARHDGLRQYWCFQTSGCVVAAMRR</sequence>
<comment type="caution">
    <text evidence="1">The sequence shown here is derived from an EMBL/GenBank/DDBJ whole genome shotgun (WGS) entry which is preliminary data.</text>
</comment>
<organism evidence="1 2">
    <name type="scientific">Candidatus Dechloromonas phosphorivorans</name>
    <dbReference type="NCBI Taxonomy" id="2899244"/>
    <lineage>
        <taxon>Bacteria</taxon>
        <taxon>Pseudomonadati</taxon>
        <taxon>Pseudomonadota</taxon>
        <taxon>Betaproteobacteria</taxon>
        <taxon>Rhodocyclales</taxon>
        <taxon>Azonexaceae</taxon>
        <taxon>Dechloromonas</taxon>
    </lineage>
</organism>
<reference evidence="1 2" key="1">
    <citation type="submission" date="2020-10" db="EMBL/GenBank/DDBJ databases">
        <title>Connecting structure to function with the recovery of over 1000 high-quality activated sludge metagenome-assembled genomes encoding full-length rRNA genes using long-read sequencing.</title>
        <authorList>
            <person name="Singleton C.M."/>
            <person name="Petriglieri F."/>
            <person name="Kristensen J.M."/>
            <person name="Kirkegaard R.H."/>
            <person name="Michaelsen T.Y."/>
            <person name="Andersen M.H."/>
            <person name="Karst S.M."/>
            <person name="Dueholm M.S."/>
            <person name="Nielsen P.H."/>
            <person name="Albertsen M."/>
        </authorList>
    </citation>
    <scope>NUCLEOTIDE SEQUENCE [LARGE SCALE GENOMIC DNA]</scope>
    <source>
        <strain evidence="1">EsbW_18-Q3-R4-48_BATAC.463</strain>
    </source>
</reference>
<dbReference type="AlphaFoldDB" id="A0A935JZH0"/>
<evidence type="ECO:0000313" key="1">
    <source>
        <dbReference type="EMBL" id="MBK7416851.1"/>
    </source>
</evidence>
<dbReference type="EMBL" id="JADJMS010000047">
    <property type="protein sequence ID" value="MBK7416851.1"/>
    <property type="molecule type" value="Genomic_DNA"/>
</dbReference>
<dbReference type="Proteomes" id="UP000739411">
    <property type="component" value="Unassembled WGS sequence"/>
</dbReference>
<gene>
    <name evidence="1" type="ORF">IPJ38_18860</name>
</gene>
<protein>
    <submittedName>
        <fullName evidence="1">Uncharacterized protein</fullName>
    </submittedName>
</protein>
<accession>A0A935JZH0</accession>
<evidence type="ECO:0000313" key="2">
    <source>
        <dbReference type="Proteomes" id="UP000739411"/>
    </source>
</evidence>
<name>A0A935JZH0_9RHOO</name>